<dbReference type="Proteomes" id="UP001281003">
    <property type="component" value="Unassembled WGS sequence"/>
</dbReference>
<accession>A0AAE0UDV4</accession>
<feature type="domain" description="MULE transposase" evidence="1">
    <location>
        <begin position="2"/>
        <end position="50"/>
    </location>
</feature>
<proteinExistence type="predicted"/>
<name>A0AAE0UDV4_SORBR</name>
<evidence type="ECO:0000259" key="1">
    <source>
        <dbReference type="Pfam" id="PF10551"/>
    </source>
</evidence>
<keyword evidence="3" id="KW-1185">Reference proteome</keyword>
<dbReference type="AlphaFoldDB" id="A0AAE0UDV4"/>
<evidence type="ECO:0000313" key="2">
    <source>
        <dbReference type="EMBL" id="KAK3399834.1"/>
    </source>
</evidence>
<reference evidence="2" key="2">
    <citation type="submission" date="2023-07" db="EMBL/GenBank/DDBJ databases">
        <authorList>
            <consortium name="Lawrence Berkeley National Laboratory"/>
            <person name="Haridas S."/>
            <person name="Hensen N."/>
            <person name="Bonometti L."/>
            <person name="Westerberg I."/>
            <person name="Brannstrom I.O."/>
            <person name="Guillou S."/>
            <person name="Cros-Aarteil S."/>
            <person name="Calhoun S."/>
            <person name="Kuo A."/>
            <person name="Mondo S."/>
            <person name="Pangilinan J."/>
            <person name="Riley R."/>
            <person name="LaButti K."/>
            <person name="Andreopoulos B."/>
            <person name="Lipzen A."/>
            <person name="Chen C."/>
            <person name="Yanf M."/>
            <person name="Daum C."/>
            <person name="Ng V."/>
            <person name="Clum A."/>
            <person name="Steindorff A."/>
            <person name="Ohm R."/>
            <person name="Martin F."/>
            <person name="Silar P."/>
            <person name="Natvig D."/>
            <person name="Lalanne C."/>
            <person name="Gautier V."/>
            <person name="Ament-velasquez S.L."/>
            <person name="Kruys A."/>
            <person name="Hutchinson M.I."/>
            <person name="Powell A.J."/>
            <person name="Barry K."/>
            <person name="Miller A.N."/>
            <person name="Grigoriev I.V."/>
            <person name="Debuchy R."/>
            <person name="Gladieux P."/>
            <person name="Thoren M.H."/>
            <person name="Johannesson H."/>
        </authorList>
    </citation>
    <scope>NUCLEOTIDE SEQUENCE</scope>
    <source>
        <strain evidence="2">FGSC 1904</strain>
    </source>
</reference>
<dbReference type="InterPro" id="IPR018289">
    <property type="entry name" value="MULE_transposase_dom"/>
</dbReference>
<dbReference type="Pfam" id="PF10551">
    <property type="entry name" value="MULE"/>
    <property type="match status" value="1"/>
</dbReference>
<dbReference type="EMBL" id="JAUTDP010000004">
    <property type="protein sequence ID" value="KAK3399834.1"/>
    <property type="molecule type" value="Genomic_DNA"/>
</dbReference>
<organism evidence="2 3">
    <name type="scientific">Sordaria brevicollis</name>
    <dbReference type="NCBI Taxonomy" id="83679"/>
    <lineage>
        <taxon>Eukaryota</taxon>
        <taxon>Fungi</taxon>
        <taxon>Dikarya</taxon>
        <taxon>Ascomycota</taxon>
        <taxon>Pezizomycotina</taxon>
        <taxon>Sordariomycetes</taxon>
        <taxon>Sordariomycetidae</taxon>
        <taxon>Sordariales</taxon>
        <taxon>Sordariaceae</taxon>
        <taxon>Sordaria</taxon>
    </lineage>
</organism>
<protein>
    <recommendedName>
        <fullName evidence="1">MULE transposase domain-containing protein</fullName>
    </recommendedName>
</protein>
<sequence length="51" mass="6001">ITNINSIYSTAFSLINNERVEGFTWLVKAFDKLRRRVNIIKLEVIITDFNN</sequence>
<reference evidence="2" key="1">
    <citation type="journal article" date="2023" name="Mol. Phylogenet. Evol.">
        <title>Genome-scale phylogeny and comparative genomics of the fungal order Sordariales.</title>
        <authorList>
            <person name="Hensen N."/>
            <person name="Bonometti L."/>
            <person name="Westerberg I."/>
            <person name="Brannstrom I.O."/>
            <person name="Guillou S."/>
            <person name="Cros-Aarteil S."/>
            <person name="Calhoun S."/>
            <person name="Haridas S."/>
            <person name="Kuo A."/>
            <person name="Mondo S."/>
            <person name="Pangilinan J."/>
            <person name="Riley R."/>
            <person name="LaButti K."/>
            <person name="Andreopoulos B."/>
            <person name="Lipzen A."/>
            <person name="Chen C."/>
            <person name="Yan M."/>
            <person name="Daum C."/>
            <person name="Ng V."/>
            <person name="Clum A."/>
            <person name="Steindorff A."/>
            <person name="Ohm R.A."/>
            <person name="Martin F."/>
            <person name="Silar P."/>
            <person name="Natvig D.O."/>
            <person name="Lalanne C."/>
            <person name="Gautier V."/>
            <person name="Ament-Velasquez S.L."/>
            <person name="Kruys A."/>
            <person name="Hutchinson M.I."/>
            <person name="Powell A.J."/>
            <person name="Barry K."/>
            <person name="Miller A.N."/>
            <person name="Grigoriev I.V."/>
            <person name="Debuchy R."/>
            <person name="Gladieux P."/>
            <person name="Hiltunen Thoren M."/>
            <person name="Johannesson H."/>
        </authorList>
    </citation>
    <scope>NUCLEOTIDE SEQUENCE</scope>
    <source>
        <strain evidence="2">FGSC 1904</strain>
    </source>
</reference>
<comment type="caution">
    <text evidence="2">The sequence shown here is derived from an EMBL/GenBank/DDBJ whole genome shotgun (WGS) entry which is preliminary data.</text>
</comment>
<gene>
    <name evidence="2" type="ORF">B0T20DRAFT_349874</name>
</gene>
<evidence type="ECO:0000313" key="3">
    <source>
        <dbReference type="Proteomes" id="UP001281003"/>
    </source>
</evidence>
<feature type="non-terminal residue" evidence="2">
    <location>
        <position position="1"/>
    </location>
</feature>